<dbReference type="Proteomes" id="UP000229893">
    <property type="component" value="Unassembled WGS sequence"/>
</dbReference>
<dbReference type="Gene3D" id="1.20.144.10">
    <property type="entry name" value="Phosphatidic acid phosphatase type 2/haloperoxidase"/>
    <property type="match status" value="1"/>
</dbReference>
<name>A0A2H0N6T6_9BACT</name>
<keyword evidence="1" id="KW-0472">Membrane</keyword>
<keyword evidence="1" id="KW-0812">Transmembrane</keyword>
<comment type="caution">
    <text evidence="3">The sequence shown here is derived from an EMBL/GenBank/DDBJ whole genome shotgun (WGS) entry which is preliminary data.</text>
</comment>
<dbReference type="InterPro" id="IPR036938">
    <property type="entry name" value="PAP2/HPO_sf"/>
</dbReference>
<dbReference type="Pfam" id="PF01569">
    <property type="entry name" value="PAP2"/>
    <property type="match status" value="1"/>
</dbReference>
<evidence type="ECO:0000259" key="2">
    <source>
        <dbReference type="SMART" id="SM00014"/>
    </source>
</evidence>
<sequence length="173" mass="19484">MSLEINLINFIYGLSGIHWLIDGLSIISARFIPHILIISAVIFILHLKFWKDAYLYIFLSLSSIFIGWGIISQALKFIFKRQAPFEVLDNIQNLVPANTSTFPSDHITILSLLGVSIFIFNKKWGSIFLAITIIVALSRIITGVSWPSDIIISLLIGVIVPLALKPFIIYEKK</sequence>
<evidence type="ECO:0000256" key="1">
    <source>
        <dbReference type="SAM" id="Phobius"/>
    </source>
</evidence>
<dbReference type="AlphaFoldDB" id="A0A2H0N6T6"/>
<feature type="transmembrane region" description="Helical" evidence="1">
    <location>
        <begin position="53"/>
        <end position="71"/>
    </location>
</feature>
<dbReference type="SUPFAM" id="SSF48317">
    <property type="entry name" value="Acid phosphatase/Vanadium-dependent haloperoxidase"/>
    <property type="match status" value="1"/>
</dbReference>
<accession>A0A2H0N6T6</accession>
<protein>
    <recommendedName>
        <fullName evidence="2">Phosphatidic acid phosphatase type 2/haloperoxidase domain-containing protein</fullName>
    </recommendedName>
</protein>
<reference evidence="3 4" key="1">
    <citation type="submission" date="2017-09" db="EMBL/GenBank/DDBJ databases">
        <title>Depth-based differentiation of microbial function through sediment-hosted aquifers and enrichment of novel symbionts in the deep terrestrial subsurface.</title>
        <authorList>
            <person name="Probst A.J."/>
            <person name="Ladd B."/>
            <person name="Jarett J.K."/>
            <person name="Geller-Mcgrath D.E."/>
            <person name="Sieber C.M."/>
            <person name="Emerson J.B."/>
            <person name="Anantharaman K."/>
            <person name="Thomas B.C."/>
            <person name="Malmstrom R."/>
            <person name="Stieglmeier M."/>
            <person name="Klingl A."/>
            <person name="Woyke T."/>
            <person name="Ryan C.M."/>
            <person name="Banfield J.F."/>
        </authorList>
    </citation>
    <scope>NUCLEOTIDE SEQUENCE [LARGE SCALE GENOMIC DNA]</scope>
    <source>
        <strain evidence="3">CG11_big_fil_rev_8_21_14_0_20_35_14</strain>
    </source>
</reference>
<proteinExistence type="predicted"/>
<dbReference type="InterPro" id="IPR000326">
    <property type="entry name" value="PAP2/HPO"/>
</dbReference>
<dbReference type="SMART" id="SM00014">
    <property type="entry name" value="acidPPc"/>
    <property type="match status" value="1"/>
</dbReference>
<keyword evidence="1" id="KW-1133">Transmembrane helix</keyword>
<feature type="transmembrane region" description="Helical" evidence="1">
    <location>
        <begin position="31"/>
        <end position="47"/>
    </location>
</feature>
<evidence type="ECO:0000313" key="3">
    <source>
        <dbReference type="EMBL" id="PIR04619.1"/>
    </source>
</evidence>
<gene>
    <name evidence="3" type="ORF">COV57_03495</name>
</gene>
<dbReference type="EMBL" id="PCWO01000050">
    <property type="protein sequence ID" value="PIR04619.1"/>
    <property type="molecule type" value="Genomic_DNA"/>
</dbReference>
<organism evidence="3 4">
    <name type="scientific">Candidatus Liptonbacteria bacterium CG11_big_fil_rev_8_21_14_0_20_35_14</name>
    <dbReference type="NCBI Taxonomy" id="1974634"/>
    <lineage>
        <taxon>Bacteria</taxon>
        <taxon>Candidatus Liptoniibacteriota</taxon>
    </lineage>
</organism>
<evidence type="ECO:0000313" key="4">
    <source>
        <dbReference type="Proteomes" id="UP000229893"/>
    </source>
</evidence>
<feature type="transmembrane region" description="Helical" evidence="1">
    <location>
        <begin position="124"/>
        <end position="144"/>
    </location>
</feature>
<feature type="transmembrane region" description="Helical" evidence="1">
    <location>
        <begin position="150"/>
        <end position="170"/>
    </location>
</feature>
<feature type="transmembrane region" description="Helical" evidence="1">
    <location>
        <begin position="6"/>
        <end position="24"/>
    </location>
</feature>
<feature type="domain" description="Phosphatidic acid phosphatase type 2/haloperoxidase" evidence="2">
    <location>
        <begin position="53"/>
        <end position="165"/>
    </location>
</feature>